<protein>
    <submittedName>
        <fullName evidence="1">Uncharacterized protein</fullName>
    </submittedName>
</protein>
<name>A0AA97PPA8_PYRO3</name>
<gene>
    <name evidence="1" type="ORF">OOU_Y34scaffold00247g36</name>
</gene>
<proteinExistence type="predicted"/>
<organism evidence="1">
    <name type="scientific">Pyricularia oryzae (strain Y34)</name>
    <name type="common">Rice blast fungus</name>
    <name type="synonym">Magnaporthe oryzae</name>
    <dbReference type="NCBI Taxonomy" id="1143189"/>
    <lineage>
        <taxon>Eukaryota</taxon>
        <taxon>Fungi</taxon>
        <taxon>Dikarya</taxon>
        <taxon>Ascomycota</taxon>
        <taxon>Pezizomycotina</taxon>
        <taxon>Sordariomycetes</taxon>
        <taxon>Sordariomycetidae</taxon>
        <taxon>Magnaporthales</taxon>
        <taxon>Pyriculariaceae</taxon>
        <taxon>Pyricularia</taxon>
    </lineage>
</organism>
<dbReference type="AlphaFoldDB" id="A0AA97PPA8"/>
<evidence type="ECO:0000313" key="1">
    <source>
        <dbReference type="EMBL" id="ELQ41902.1"/>
    </source>
</evidence>
<dbReference type="EMBL" id="JH793553">
    <property type="protein sequence ID" value="ELQ41902.1"/>
    <property type="molecule type" value="Genomic_DNA"/>
</dbReference>
<sequence length="32" mass="3944">MASLPWASFTMRRHMRRPYNYHPTLLRLIQKA</sequence>
<reference evidence="1" key="1">
    <citation type="journal article" date="2012" name="PLoS Genet.">
        <title>Comparative analysis of the genomes of two field isolates of the rice blast fungus Magnaporthe oryzae.</title>
        <authorList>
            <person name="Xue M."/>
            <person name="Yang J."/>
            <person name="Li Z."/>
            <person name="Hu S."/>
            <person name="Yao N."/>
            <person name="Dean R.A."/>
            <person name="Zhao W."/>
            <person name="Shen M."/>
            <person name="Zhang H."/>
            <person name="Li C."/>
            <person name="Liu L."/>
            <person name="Cao L."/>
            <person name="Xu X."/>
            <person name="Xing Y."/>
            <person name="Hsiang T."/>
            <person name="Zhang Z."/>
            <person name="Xu J.R."/>
            <person name="Peng Y.L."/>
        </authorList>
    </citation>
    <scope>NUCLEOTIDE SEQUENCE</scope>
    <source>
        <strain evidence="1">Y34</strain>
    </source>
</reference>
<accession>A0AA97PPA8</accession>
<dbReference type="Proteomes" id="UP000011086">
    <property type="component" value="Unassembled WGS sequence"/>
</dbReference>